<dbReference type="InterPro" id="IPR055407">
    <property type="entry name" value="TraM_C"/>
</dbReference>
<dbReference type="RefSeq" id="WP_220114129.1">
    <property type="nucleotide sequence ID" value="NZ_JAHZSV010000016.1"/>
</dbReference>
<dbReference type="Pfam" id="PF12508">
    <property type="entry name" value="Transposon_TraM"/>
    <property type="match status" value="1"/>
</dbReference>
<name>A0ABS7EV39_9FLAO</name>
<organism evidence="2 3">
    <name type="scientific">Flagellimonas abyssi</name>
    <dbReference type="NCBI Taxonomy" id="2864871"/>
    <lineage>
        <taxon>Bacteria</taxon>
        <taxon>Pseudomonadati</taxon>
        <taxon>Bacteroidota</taxon>
        <taxon>Flavobacteriia</taxon>
        <taxon>Flavobacteriales</taxon>
        <taxon>Flavobacteriaceae</taxon>
        <taxon>Flagellimonas</taxon>
    </lineage>
</organism>
<dbReference type="EMBL" id="JAHZSV010000016">
    <property type="protein sequence ID" value="MBW8200647.1"/>
    <property type="molecule type" value="Genomic_DNA"/>
</dbReference>
<dbReference type="Proteomes" id="UP001196136">
    <property type="component" value="Unassembled WGS sequence"/>
</dbReference>
<proteinExistence type="predicted"/>
<sequence>MKLQKNKIVFVLVLVCVVLFITAYSLLTFGKEQEPELNMDQIPLPDLEESPKAYESKLEALEAIKEEREITAPPMYPEHMVDDKGYFNPDYMEYEKQRIIDSIYVAAQDAPLPPKRATTLPVSKPKRENPILSDSAPITKNIETNELALEHRLFFASDPESNADFSMATPTVRVNGNQQIREGQRLDLMLTSAITINGTHLPKYSHVYGFVKIRPNRVLVEVSQIDNHPVSLKAYDLQDGMEGIYVENHLRGAIVNQGLDETMREVNIPGVPQLGGIKSLFRKDNRTIKVDIPNNYQLILKP</sequence>
<keyword evidence="3" id="KW-1185">Reference proteome</keyword>
<reference evidence="2 3" key="1">
    <citation type="submission" date="2021-08" db="EMBL/GenBank/DDBJ databases">
        <title>Muricauda profundi sp. nov., a marine bacterium isolated from deep seawater of the Mariana Trench.</title>
        <authorList>
            <person name="Wei Y."/>
        </authorList>
    </citation>
    <scope>NUCLEOTIDE SEQUENCE [LARGE SCALE GENOMIC DNA]</scope>
    <source>
        <strain evidence="2 3">W52</strain>
    </source>
</reference>
<evidence type="ECO:0000259" key="1">
    <source>
        <dbReference type="Pfam" id="PF12508"/>
    </source>
</evidence>
<feature type="domain" description="Conjugative transposon TraM C-terminal" evidence="1">
    <location>
        <begin position="172"/>
        <end position="301"/>
    </location>
</feature>
<gene>
    <name evidence="2" type="ORF">K1F36_12490</name>
</gene>
<comment type="caution">
    <text evidence="2">The sequence shown here is derived from an EMBL/GenBank/DDBJ whole genome shotgun (WGS) entry which is preliminary data.</text>
</comment>
<evidence type="ECO:0000313" key="2">
    <source>
        <dbReference type="EMBL" id="MBW8200647.1"/>
    </source>
</evidence>
<evidence type="ECO:0000313" key="3">
    <source>
        <dbReference type="Proteomes" id="UP001196136"/>
    </source>
</evidence>
<accession>A0ABS7EV39</accession>
<protein>
    <submittedName>
        <fullName evidence="2">Conjugative transposon protein TraM</fullName>
    </submittedName>
</protein>